<feature type="compositionally biased region" description="Basic and acidic residues" evidence="1">
    <location>
        <begin position="268"/>
        <end position="285"/>
    </location>
</feature>
<evidence type="ECO:0000259" key="2">
    <source>
        <dbReference type="Pfam" id="PF17733"/>
    </source>
</evidence>
<evidence type="ECO:0000313" key="5">
    <source>
        <dbReference type="Proteomes" id="UP001321749"/>
    </source>
</evidence>
<organism evidence="4 5">
    <name type="scientific">Cladorrhinum samala</name>
    <dbReference type="NCBI Taxonomy" id="585594"/>
    <lineage>
        <taxon>Eukaryota</taxon>
        <taxon>Fungi</taxon>
        <taxon>Dikarya</taxon>
        <taxon>Ascomycota</taxon>
        <taxon>Pezizomycotina</taxon>
        <taxon>Sordariomycetes</taxon>
        <taxon>Sordariomycetidae</taxon>
        <taxon>Sordariales</taxon>
        <taxon>Podosporaceae</taxon>
        <taxon>Cladorrhinum</taxon>
    </lineage>
</organism>
<dbReference type="PANTHER" id="PTHR36855">
    <property type="entry name" value="CHROMOSOME 10, WHOLE GENOME SHOTGUN SEQUENCE"/>
    <property type="match status" value="1"/>
</dbReference>
<keyword evidence="5" id="KW-1185">Reference proteome</keyword>
<feature type="region of interest" description="Disordered" evidence="1">
    <location>
        <begin position="257"/>
        <end position="300"/>
    </location>
</feature>
<reference evidence="4" key="1">
    <citation type="journal article" date="2023" name="Mol. Phylogenet. Evol.">
        <title>Genome-scale phylogeny and comparative genomics of the fungal order Sordariales.</title>
        <authorList>
            <person name="Hensen N."/>
            <person name="Bonometti L."/>
            <person name="Westerberg I."/>
            <person name="Brannstrom I.O."/>
            <person name="Guillou S."/>
            <person name="Cros-Aarteil S."/>
            <person name="Calhoun S."/>
            <person name="Haridas S."/>
            <person name="Kuo A."/>
            <person name="Mondo S."/>
            <person name="Pangilinan J."/>
            <person name="Riley R."/>
            <person name="LaButti K."/>
            <person name="Andreopoulos B."/>
            <person name="Lipzen A."/>
            <person name="Chen C."/>
            <person name="Yan M."/>
            <person name="Daum C."/>
            <person name="Ng V."/>
            <person name="Clum A."/>
            <person name="Steindorff A."/>
            <person name="Ohm R.A."/>
            <person name="Martin F."/>
            <person name="Silar P."/>
            <person name="Natvig D.O."/>
            <person name="Lalanne C."/>
            <person name="Gautier V."/>
            <person name="Ament-Velasquez S.L."/>
            <person name="Kruys A."/>
            <person name="Hutchinson M.I."/>
            <person name="Powell A.J."/>
            <person name="Barry K."/>
            <person name="Miller A.N."/>
            <person name="Grigoriev I.V."/>
            <person name="Debuchy R."/>
            <person name="Gladieux P."/>
            <person name="Hiltunen Thoren M."/>
            <person name="Johannesson H."/>
        </authorList>
    </citation>
    <scope>NUCLEOTIDE SEQUENCE</scope>
    <source>
        <strain evidence="4">PSN324</strain>
    </source>
</reference>
<evidence type="ECO:0000259" key="3">
    <source>
        <dbReference type="Pfam" id="PF25871"/>
    </source>
</evidence>
<reference evidence="4" key="2">
    <citation type="submission" date="2023-06" db="EMBL/GenBank/DDBJ databases">
        <authorList>
            <consortium name="Lawrence Berkeley National Laboratory"/>
            <person name="Mondo S.J."/>
            <person name="Hensen N."/>
            <person name="Bonometti L."/>
            <person name="Westerberg I."/>
            <person name="Brannstrom I.O."/>
            <person name="Guillou S."/>
            <person name="Cros-Aarteil S."/>
            <person name="Calhoun S."/>
            <person name="Haridas S."/>
            <person name="Kuo A."/>
            <person name="Pangilinan J."/>
            <person name="Riley R."/>
            <person name="Labutti K."/>
            <person name="Andreopoulos B."/>
            <person name="Lipzen A."/>
            <person name="Chen C."/>
            <person name="Yanf M."/>
            <person name="Daum C."/>
            <person name="Ng V."/>
            <person name="Clum A."/>
            <person name="Steindorff A."/>
            <person name="Ohm R."/>
            <person name="Martin F."/>
            <person name="Silar P."/>
            <person name="Natvig D."/>
            <person name="Lalanne C."/>
            <person name="Gautier V."/>
            <person name="Ament-Velasquez S.L."/>
            <person name="Kruys A."/>
            <person name="Hutchinson M.I."/>
            <person name="Powell A.J."/>
            <person name="Barry K."/>
            <person name="Miller A.N."/>
            <person name="Grigoriev I.V."/>
            <person name="Debuchy R."/>
            <person name="Gladieux P."/>
            <person name="Thoren M.H."/>
            <person name="Johannesson H."/>
        </authorList>
    </citation>
    <scope>NUCLEOTIDE SEQUENCE</scope>
    <source>
        <strain evidence="4">PSN324</strain>
    </source>
</reference>
<dbReference type="InterPro" id="IPR040554">
    <property type="entry name" value="KPWE_PEX14_dom"/>
</dbReference>
<dbReference type="PANTHER" id="PTHR36855:SF1">
    <property type="entry name" value="PEROXISOME MEMBRANE ANCHOR PROTEIN PEX14P N-TERMINAL DOMAIN-CONTAINING PROTEIN"/>
    <property type="match status" value="1"/>
</dbReference>
<accession>A0AAV9HMF1</accession>
<dbReference type="Proteomes" id="UP001321749">
    <property type="component" value="Unassembled WGS sequence"/>
</dbReference>
<proteinExistence type="predicted"/>
<feature type="region of interest" description="Disordered" evidence="1">
    <location>
        <begin position="201"/>
        <end position="224"/>
    </location>
</feature>
<dbReference type="InterPro" id="IPR058841">
    <property type="entry name" value="HTH_76"/>
</dbReference>
<feature type="compositionally biased region" description="Basic and acidic residues" evidence="1">
    <location>
        <begin position="201"/>
        <end position="210"/>
    </location>
</feature>
<dbReference type="Pfam" id="PF25871">
    <property type="entry name" value="HTH_76"/>
    <property type="match status" value="1"/>
</dbReference>
<dbReference type="AlphaFoldDB" id="A0AAV9HMF1"/>
<feature type="compositionally biased region" description="Polar residues" evidence="1">
    <location>
        <begin position="157"/>
        <end position="167"/>
    </location>
</feature>
<name>A0AAV9HMF1_9PEZI</name>
<feature type="domain" description="PEX14-like helix-turn-helix" evidence="3">
    <location>
        <begin position="56"/>
        <end position="130"/>
    </location>
</feature>
<evidence type="ECO:0000256" key="1">
    <source>
        <dbReference type="SAM" id="MobiDB-lite"/>
    </source>
</evidence>
<comment type="caution">
    <text evidence="4">The sequence shown here is derived from an EMBL/GenBank/DDBJ whole genome shotgun (WGS) entry which is preliminary data.</text>
</comment>
<sequence>MLNISSLIPSLLLNYPANPPPLSLIPTPTSHPPHPIITAVNKMSTAPSTSNESPSAIFSKFDSYPWVQDRDFIQGLHATLGPSLSSSSSADPFARRKLLDTVLQTRIWWYQSRTGTSINLNDYLSYSCSSPNPNPPSPDQEILKKTEWIYQQLQARLSPSSNENEGTTPHPETEQQQQQQQQADGPEIPAWQLQAPKLDLSKKAEDHESRTSSSSSPDAGVPYPDKFQAIVDAVTTGKQIEGIKEIPNTVVRKEGITPVGIKVAPQKPWERHRPPMGGKEHDERAGQFGNVLDGEFPPVV</sequence>
<evidence type="ECO:0000313" key="4">
    <source>
        <dbReference type="EMBL" id="KAK4461165.1"/>
    </source>
</evidence>
<gene>
    <name evidence="4" type="ORF">QBC42DRAFT_270705</name>
</gene>
<feature type="domain" description="Peroxisomal membrane protein PEX14-like KPWE" evidence="2">
    <location>
        <begin position="222"/>
        <end position="271"/>
    </location>
</feature>
<dbReference type="EMBL" id="MU864996">
    <property type="protein sequence ID" value="KAK4461165.1"/>
    <property type="molecule type" value="Genomic_DNA"/>
</dbReference>
<dbReference type="Pfam" id="PF17733">
    <property type="entry name" value="KPWE_dom"/>
    <property type="match status" value="1"/>
</dbReference>
<feature type="region of interest" description="Disordered" evidence="1">
    <location>
        <begin position="157"/>
        <end position="186"/>
    </location>
</feature>
<protein>
    <submittedName>
        <fullName evidence="4">Uncharacterized protein</fullName>
    </submittedName>
</protein>